<accession>A0ABD0YRU6</accession>
<evidence type="ECO:0000256" key="1">
    <source>
        <dbReference type="SAM" id="MobiDB-lite"/>
    </source>
</evidence>
<comment type="caution">
    <text evidence="2">The sequence shown here is derived from an EMBL/GenBank/DDBJ whole genome shotgun (WGS) entry which is preliminary data.</text>
</comment>
<name>A0ABD0YRU6_9HEMI</name>
<evidence type="ECO:0000313" key="3">
    <source>
        <dbReference type="Proteomes" id="UP001558652"/>
    </source>
</evidence>
<protein>
    <submittedName>
        <fullName evidence="2">Uncharacterized protein</fullName>
    </submittedName>
</protein>
<reference evidence="2 3" key="1">
    <citation type="submission" date="2024-07" db="EMBL/GenBank/DDBJ databases">
        <title>Chromosome-level genome assembly of the water stick insect Ranatra chinensis (Heteroptera: Nepidae).</title>
        <authorList>
            <person name="Liu X."/>
        </authorList>
    </citation>
    <scope>NUCLEOTIDE SEQUENCE [LARGE SCALE GENOMIC DNA]</scope>
    <source>
        <strain evidence="2">Cailab_2021Rc</strain>
        <tissue evidence="2">Muscle</tissue>
    </source>
</reference>
<proteinExistence type="predicted"/>
<dbReference type="EMBL" id="JBFDAA010000003">
    <property type="protein sequence ID" value="KAL1138699.1"/>
    <property type="molecule type" value="Genomic_DNA"/>
</dbReference>
<feature type="region of interest" description="Disordered" evidence="1">
    <location>
        <begin position="64"/>
        <end position="87"/>
    </location>
</feature>
<sequence length="118" mass="12590">MASKRRNMFYENKKHETTEIGLASVNERISLCLQSGTPGLFIHAGDDFAGVAGKKAVQVEEEKEEAAGGGCPIWKDDPPPPTASRAAGRAVFRQSCLFAWDPSARRRSGASGGVQGRG</sequence>
<evidence type="ECO:0000313" key="2">
    <source>
        <dbReference type="EMBL" id="KAL1138699.1"/>
    </source>
</evidence>
<dbReference type="Proteomes" id="UP001558652">
    <property type="component" value="Unassembled WGS sequence"/>
</dbReference>
<organism evidence="2 3">
    <name type="scientific">Ranatra chinensis</name>
    <dbReference type="NCBI Taxonomy" id="642074"/>
    <lineage>
        <taxon>Eukaryota</taxon>
        <taxon>Metazoa</taxon>
        <taxon>Ecdysozoa</taxon>
        <taxon>Arthropoda</taxon>
        <taxon>Hexapoda</taxon>
        <taxon>Insecta</taxon>
        <taxon>Pterygota</taxon>
        <taxon>Neoptera</taxon>
        <taxon>Paraneoptera</taxon>
        <taxon>Hemiptera</taxon>
        <taxon>Heteroptera</taxon>
        <taxon>Panheteroptera</taxon>
        <taxon>Nepomorpha</taxon>
        <taxon>Nepidae</taxon>
        <taxon>Ranatrinae</taxon>
        <taxon>Ranatra</taxon>
    </lineage>
</organism>
<keyword evidence="3" id="KW-1185">Reference proteome</keyword>
<gene>
    <name evidence="2" type="ORF">AAG570_008761</name>
</gene>
<dbReference type="AlphaFoldDB" id="A0ABD0YRU6"/>